<name>A0A0G4EHT5_VITBC</name>
<feature type="compositionally biased region" description="Gly residues" evidence="1">
    <location>
        <begin position="388"/>
        <end position="401"/>
    </location>
</feature>
<evidence type="ECO:0000313" key="5">
    <source>
        <dbReference type="Proteomes" id="UP000041254"/>
    </source>
</evidence>
<dbReference type="VEuPathDB" id="CryptoDB:Vbra_4993"/>
<reference evidence="4 5" key="1">
    <citation type="submission" date="2014-11" db="EMBL/GenBank/DDBJ databases">
        <authorList>
            <person name="Zhu J."/>
            <person name="Qi W."/>
            <person name="Song R."/>
        </authorList>
    </citation>
    <scope>NUCLEOTIDE SEQUENCE [LARGE SCALE GENOMIC DNA]</scope>
</reference>
<feature type="transmembrane region" description="Helical" evidence="2">
    <location>
        <begin position="105"/>
        <end position="125"/>
    </location>
</feature>
<proteinExistence type="predicted"/>
<evidence type="ECO:0000256" key="3">
    <source>
        <dbReference type="SAM" id="SignalP"/>
    </source>
</evidence>
<dbReference type="EMBL" id="CDMY01000238">
    <property type="protein sequence ID" value="CEL95755.1"/>
    <property type="molecule type" value="Genomic_DNA"/>
</dbReference>
<feature type="compositionally biased region" description="Gly residues" evidence="1">
    <location>
        <begin position="1007"/>
        <end position="1016"/>
    </location>
</feature>
<evidence type="ECO:0000256" key="2">
    <source>
        <dbReference type="SAM" id="Phobius"/>
    </source>
</evidence>
<keyword evidence="2" id="KW-0472">Membrane</keyword>
<accession>A0A0G4EHT5</accession>
<feature type="region of interest" description="Disordered" evidence="1">
    <location>
        <begin position="555"/>
        <end position="622"/>
    </location>
</feature>
<feature type="transmembrane region" description="Helical" evidence="2">
    <location>
        <begin position="79"/>
        <end position="98"/>
    </location>
</feature>
<feature type="signal peptide" evidence="3">
    <location>
        <begin position="1"/>
        <end position="16"/>
    </location>
</feature>
<sequence length="1016" mass="107889">MPRLVLVLMAVSHALGDSCSQPYGTDTSGVLRVRGEEIDHDARTDVHMAPGHVCIGKWPTNRRKRIHAAPRLPHRPADAAHTTVCLSSGLVTALFALFQAAVYLSGALSFLVFVPGAVLISAALVSSTCGRPTPSRQGRSTAGDDPCTAFLECIFGGCVKAAHVVARATARLLHPLACGAFPHCELLPHVILWSPVLMTAASAAVQCCRITGNLLNCTWSFSWVSLPMAAVCVTLGCMAGCGGSRGARTVPQSLVCVTRAGLAALWGSGWRVLERLMVFFACVCPTDFLRLKIKRTKSPCWTSVARQVVGAVFSTVARIFILCLCGAEAAPLASGFYRELAGLPASVYGLAGLLVMGSAFCLLMHHGGEGGGQSASGSPTSGPSHQRQGGGAGHECGGGNGSQPDGEGDDAGEGGGDQDGGRDPRRRSTAPRRPPRTAVWIWVKAVDEAEVFSKAEAAKIVTRRVSPNLVQEQPPWPNCVCVEMDGTTPSVVSELLSIHPPLCFRFVDDMDGFGLPNGPGGQPLQDNTDTPADDDGELPQWPYPYAHPGMKVDDDATNAVHPQMTGGQAMPLMNLPPAANAFPPSSDGGPTSMHRQEGRKRGRDRSHPYSPTGLQSHAPGLDPLTAALSTAEGWRAACKSPTEEFSVDGCINYEPYKEGTPVLSGVSIRLRLDNFPSGPVVWTPWVPSTTDQHKLDADAKNKNSRFSLGHRWRFPTFGRWAGGSDTANYERDGGRLPTLGGRSYVPSPVRYKEKDVFLCTHHADDGDAPCNVLCQDISAHSKPHDLEKEMRRWMAQHPPPMSISAQDVSAKLVEVASRLNMRRFNVSKWINAFMQRWQQASHSPADAPAAAAAAAASPNGHHMTPGVDFAHHVKGVVDSDPLNNQGLRVCRDASSGAVFIRVVGEPFEVEQLFPVGPEPLAPTIIRARQHRDSNTVCQSEPPSTSLSAPTPISMFPSSTGASAAHQASLSYASGQQLDQPNGETVADMAPAGPPPPEDADCEKVLFGDGGAAGRGR</sequence>
<evidence type="ECO:0008006" key="6">
    <source>
        <dbReference type="Google" id="ProtNLM"/>
    </source>
</evidence>
<keyword evidence="2" id="KW-0812">Transmembrane</keyword>
<protein>
    <recommendedName>
        <fullName evidence="6">HTH CENPB-type domain-containing protein</fullName>
    </recommendedName>
</protein>
<evidence type="ECO:0000313" key="4">
    <source>
        <dbReference type="EMBL" id="CEL95755.1"/>
    </source>
</evidence>
<feature type="compositionally biased region" description="Basic residues" evidence="1">
    <location>
        <begin position="424"/>
        <end position="434"/>
    </location>
</feature>
<feature type="compositionally biased region" description="Polar residues" evidence="1">
    <location>
        <begin position="934"/>
        <end position="982"/>
    </location>
</feature>
<feature type="compositionally biased region" description="Low complexity" evidence="1">
    <location>
        <begin position="844"/>
        <end position="858"/>
    </location>
</feature>
<dbReference type="AlphaFoldDB" id="A0A0G4EHT5"/>
<feature type="region of interest" description="Disordered" evidence="1">
    <location>
        <begin position="844"/>
        <end position="863"/>
    </location>
</feature>
<feature type="region of interest" description="Disordered" evidence="1">
    <location>
        <begin position="514"/>
        <end position="539"/>
    </location>
</feature>
<gene>
    <name evidence="4" type="ORF">Vbra_4993</name>
</gene>
<keyword evidence="3" id="KW-0732">Signal</keyword>
<dbReference type="Proteomes" id="UP000041254">
    <property type="component" value="Unassembled WGS sequence"/>
</dbReference>
<organism evidence="4 5">
    <name type="scientific">Vitrella brassicaformis (strain CCMP3155)</name>
    <dbReference type="NCBI Taxonomy" id="1169540"/>
    <lineage>
        <taxon>Eukaryota</taxon>
        <taxon>Sar</taxon>
        <taxon>Alveolata</taxon>
        <taxon>Colpodellida</taxon>
        <taxon>Vitrellaceae</taxon>
        <taxon>Vitrella</taxon>
    </lineage>
</organism>
<feature type="region of interest" description="Disordered" evidence="1">
    <location>
        <begin position="931"/>
        <end position="1016"/>
    </location>
</feature>
<keyword evidence="5" id="KW-1185">Reference proteome</keyword>
<keyword evidence="2" id="KW-1133">Transmembrane helix</keyword>
<dbReference type="InParanoid" id="A0A0G4EHT5"/>
<evidence type="ECO:0000256" key="1">
    <source>
        <dbReference type="SAM" id="MobiDB-lite"/>
    </source>
</evidence>
<feature type="chain" id="PRO_5005187145" description="HTH CENPB-type domain-containing protein" evidence="3">
    <location>
        <begin position="17"/>
        <end position="1016"/>
    </location>
</feature>
<feature type="region of interest" description="Disordered" evidence="1">
    <location>
        <begin position="371"/>
        <end position="434"/>
    </location>
</feature>